<evidence type="ECO:0000313" key="2">
    <source>
        <dbReference type="EMBL" id="KAF2169360.1"/>
    </source>
</evidence>
<sequence length="114" mass="12988">MQPKTIQVRTQAQHTLRPSRFPREVHPMTDVSNPLNLGCCFVCPGSSARLGDEEMVALMGYRGVLRWRIYVRQARGRARRHPSDGLQSPRDRNNKSRDRLDAGYVHAASISSTW</sequence>
<dbReference type="Proteomes" id="UP000799537">
    <property type="component" value="Unassembled WGS sequence"/>
</dbReference>
<name>A0A6A6CT75_ZASCE</name>
<dbReference type="EMBL" id="ML993588">
    <property type="protein sequence ID" value="KAF2169360.1"/>
    <property type="molecule type" value="Genomic_DNA"/>
</dbReference>
<organism evidence="2 3">
    <name type="scientific">Zasmidium cellare ATCC 36951</name>
    <dbReference type="NCBI Taxonomy" id="1080233"/>
    <lineage>
        <taxon>Eukaryota</taxon>
        <taxon>Fungi</taxon>
        <taxon>Dikarya</taxon>
        <taxon>Ascomycota</taxon>
        <taxon>Pezizomycotina</taxon>
        <taxon>Dothideomycetes</taxon>
        <taxon>Dothideomycetidae</taxon>
        <taxon>Mycosphaerellales</taxon>
        <taxon>Mycosphaerellaceae</taxon>
        <taxon>Zasmidium</taxon>
    </lineage>
</organism>
<evidence type="ECO:0000256" key="1">
    <source>
        <dbReference type="SAM" id="MobiDB-lite"/>
    </source>
</evidence>
<dbReference type="GeneID" id="54565392"/>
<feature type="compositionally biased region" description="Polar residues" evidence="1">
    <location>
        <begin position="1"/>
        <end position="16"/>
    </location>
</feature>
<feature type="compositionally biased region" description="Basic and acidic residues" evidence="1">
    <location>
        <begin position="89"/>
        <end position="101"/>
    </location>
</feature>
<proteinExistence type="predicted"/>
<protein>
    <submittedName>
        <fullName evidence="2">Uncharacterized protein</fullName>
    </submittedName>
</protein>
<feature type="region of interest" description="Disordered" evidence="1">
    <location>
        <begin position="1"/>
        <end position="25"/>
    </location>
</feature>
<accession>A0A6A6CT75</accession>
<reference evidence="2" key="1">
    <citation type="journal article" date="2020" name="Stud. Mycol.">
        <title>101 Dothideomycetes genomes: a test case for predicting lifestyles and emergence of pathogens.</title>
        <authorList>
            <person name="Haridas S."/>
            <person name="Albert R."/>
            <person name="Binder M."/>
            <person name="Bloem J."/>
            <person name="Labutti K."/>
            <person name="Salamov A."/>
            <person name="Andreopoulos B."/>
            <person name="Baker S."/>
            <person name="Barry K."/>
            <person name="Bills G."/>
            <person name="Bluhm B."/>
            <person name="Cannon C."/>
            <person name="Castanera R."/>
            <person name="Culley D."/>
            <person name="Daum C."/>
            <person name="Ezra D."/>
            <person name="Gonzalez J."/>
            <person name="Henrissat B."/>
            <person name="Kuo A."/>
            <person name="Liang C."/>
            <person name="Lipzen A."/>
            <person name="Lutzoni F."/>
            <person name="Magnuson J."/>
            <person name="Mondo S."/>
            <person name="Nolan M."/>
            <person name="Ohm R."/>
            <person name="Pangilinan J."/>
            <person name="Park H.-J."/>
            <person name="Ramirez L."/>
            <person name="Alfaro M."/>
            <person name="Sun H."/>
            <person name="Tritt A."/>
            <person name="Yoshinaga Y."/>
            <person name="Zwiers L.-H."/>
            <person name="Turgeon B."/>
            <person name="Goodwin S."/>
            <person name="Spatafora J."/>
            <person name="Crous P."/>
            <person name="Grigoriev I."/>
        </authorList>
    </citation>
    <scope>NUCLEOTIDE SEQUENCE</scope>
    <source>
        <strain evidence="2">ATCC 36951</strain>
    </source>
</reference>
<dbReference type="RefSeq" id="XP_033670249.1">
    <property type="nucleotide sequence ID" value="XM_033812120.1"/>
</dbReference>
<evidence type="ECO:0000313" key="3">
    <source>
        <dbReference type="Proteomes" id="UP000799537"/>
    </source>
</evidence>
<feature type="region of interest" description="Disordered" evidence="1">
    <location>
        <begin position="75"/>
        <end position="104"/>
    </location>
</feature>
<keyword evidence="3" id="KW-1185">Reference proteome</keyword>
<dbReference type="AlphaFoldDB" id="A0A6A6CT75"/>
<gene>
    <name evidence="2" type="ORF">M409DRAFT_52609</name>
</gene>